<organism evidence="3 4">
    <name type="scientific">Enterococcus aquimarinus</name>
    <dbReference type="NCBI Taxonomy" id="328396"/>
    <lineage>
        <taxon>Bacteria</taxon>
        <taxon>Bacillati</taxon>
        <taxon>Bacillota</taxon>
        <taxon>Bacilli</taxon>
        <taxon>Lactobacillales</taxon>
        <taxon>Enterococcaceae</taxon>
        <taxon>Enterococcus</taxon>
    </lineage>
</organism>
<keyword evidence="1" id="KW-0472">Membrane</keyword>
<dbReference type="RefSeq" id="WP_071874202.1">
    <property type="nucleotide sequence ID" value="NZ_JBHSHF010000014.1"/>
</dbReference>
<gene>
    <name evidence="2" type="ORF">K8V42_09905</name>
    <name evidence="3" type="ORF">RU93_GL001456</name>
</gene>
<dbReference type="InterPro" id="IPR007165">
    <property type="entry name" value="Phage_holin_4_2"/>
</dbReference>
<dbReference type="AlphaFoldDB" id="A0A1L8QVC4"/>
<keyword evidence="1" id="KW-0812">Transmembrane</keyword>
<feature type="transmembrane region" description="Helical" evidence="1">
    <location>
        <begin position="89"/>
        <end position="109"/>
    </location>
</feature>
<proteinExistence type="predicted"/>
<sequence>MTYFQRVVVNVLAFISLTVLFPEMIFVKSFTTAIVASLVLSVLNVLIKPILMIISFPLTLLTLGFFSFVVNAIMLQWTSHLVGPYNFGFSSFGAAILVAMILSFVNMIVNQRQLEKYTRQS</sequence>
<evidence type="ECO:0000313" key="3">
    <source>
        <dbReference type="EMBL" id="OJG11461.1"/>
    </source>
</evidence>
<reference evidence="3 4" key="1">
    <citation type="submission" date="2014-12" db="EMBL/GenBank/DDBJ databases">
        <title>Draft genome sequences of 29 type strains of Enterococci.</title>
        <authorList>
            <person name="Zhong Z."/>
            <person name="Sun Z."/>
            <person name="Liu W."/>
            <person name="Zhang W."/>
            <person name="Zhang H."/>
        </authorList>
    </citation>
    <scope>NUCLEOTIDE SEQUENCE [LARGE SCALE GENOMIC DNA]</scope>
    <source>
        <strain evidence="3 4">DSM 17690</strain>
    </source>
</reference>
<evidence type="ECO:0000313" key="2">
    <source>
        <dbReference type="EMBL" id="MCC9274589.1"/>
    </source>
</evidence>
<name>A0A1L8QVC4_9ENTE</name>
<dbReference type="Proteomes" id="UP000813384">
    <property type="component" value="Unassembled WGS sequence"/>
</dbReference>
<comment type="caution">
    <text evidence="3">The sequence shown here is derived from an EMBL/GenBank/DDBJ whole genome shotgun (WGS) entry which is preliminary data.</text>
</comment>
<dbReference type="PANTHER" id="PTHR37309:SF1">
    <property type="entry name" value="SLR0284 PROTEIN"/>
    <property type="match status" value="1"/>
</dbReference>
<dbReference type="Proteomes" id="UP000182149">
    <property type="component" value="Unassembled WGS sequence"/>
</dbReference>
<evidence type="ECO:0000313" key="4">
    <source>
        <dbReference type="Proteomes" id="UP000182149"/>
    </source>
</evidence>
<dbReference type="STRING" id="328396.RU93_GL001456"/>
<feature type="transmembrane region" description="Helical" evidence="1">
    <location>
        <begin position="33"/>
        <end position="51"/>
    </location>
</feature>
<accession>A0A1L8QVC4</accession>
<dbReference type="Pfam" id="PF04020">
    <property type="entry name" value="Phage_holin_4_2"/>
    <property type="match status" value="1"/>
</dbReference>
<dbReference type="PANTHER" id="PTHR37309">
    <property type="entry name" value="SLR0284 PROTEIN"/>
    <property type="match status" value="1"/>
</dbReference>
<keyword evidence="1" id="KW-1133">Transmembrane helix</keyword>
<evidence type="ECO:0000256" key="1">
    <source>
        <dbReference type="SAM" id="Phobius"/>
    </source>
</evidence>
<reference evidence="2" key="3">
    <citation type="submission" date="2021-11" db="EMBL/GenBank/DDBJ databases">
        <authorList>
            <person name="Gilroy R."/>
        </authorList>
    </citation>
    <scope>NUCLEOTIDE SEQUENCE</scope>
    <source>
        <strain evidence="2">150</strain>
    </source>
</reference>
<dbReference type="EMBL" id="JXKD01000003">
    <property type="protein sequence ID" value="OJG11461.1"/>
    <property type="molecule type" value="Genomic_DNA"/>
</dbReference>
<feature type="transmembrane region" description="Helical" evidence="1">
    <location>
        <begin position="7"/>
        <end position="27"/>
    </location>
</feature>
<feature type="transmembrane region" description="Helical" evidence="1">
    <location>
        <begin position="58"/>
        <end position="77"/>
    </location>
</feature>
<dbReference type="OrthoDB" id="7205479at2"/>
<reference evidence="2" key="2">
    <citation type="journal article" date="2021" name="PeerJ">
        <title>Extensive microbial diversity within the chicken gut microbiome revealed by metagenomics and culture.</title>
        <authorList>
            <person name="Gilroy R."/>
            <person name="Ravi A."/>
            <person name="Getino M."/>
            <person name="Pursley I."/>
            <person name="Horton D.L."/>
            <person name="Alikhan N.F."/>
            <person name="Baker D."/>
            <person name="Gharbi K."/>
            <person name="Hall N."/>
            <person name="Watson M."/>
            <person name="Adriaenssens E.M."/>
            <person name="Foster-Nyarko E."/>
            <person name="Jarju S."/>
            <person name="Secka A."/>
            <person name="Antonio M."/>
            <person name="Oren A."/>
            <person name="Chaudhuri R.R."/>
            <person name="La Ragione R."/>
            <person name="Hildebrand F."/>
            <person name="Pallen M.J."/>
        </authorList>
    </citation>
    <scope>NUCLEOTIDE SEQUENCE</scope>
    <source>
        <strain evidence="2">150</strain>
    </source>
</reference>
<keyword evidence="4" id="KW-1185">Reference proteome</keyword>
<dbReference type="EMBL" id="JAJJVO010000146">
    <property type="protein sequence ID" value="MCC9274589.1"/>
    <property type="molecule type" value="Genomic_DNA"/>
</dbReference>
<protein>
    <submittedName>
        <fullName evidence="3">Membrane protein</fullName>
    </submittedName>
    <submittedName>
        <fullName evidence="2">Phage holin family protein</fullName>
    </submittedName>
</protein>